<evidence type="ECO:0000313" key="3">
    <source>
        <dbReference type="Proteomes" id="UP001589575"/>
    </source>
</evidence>
<gene>
    <name evidence="2" type="ORF">ACFFX0_02910</name>
</gene>
<dbReference type="EMBL" id="JBHMFI010000001">
    <property type="protein sequence ID" value="MFB9070194.1"/>
    <property type="molecule type" value="Genomic_DNA"/>
</dbReference>
<reference evidence="2 3" key="1">
    <citation type="submission" date="2024-09" db="EMBL/GenBank/DDBJ databases">
        <authorList>
            <person name="Sun Q."/>
            <person name="Mori K."/>
        </authorList>
    </citation>
    <scope>NUCLEOTIDE SEQUENCE [LARGE SCALE GENOMIC DNA]</scope>
    <source>
        <strain evidence="2 3">CCM 7609</strain>
    </source>
</reference>
<dbReference type="Proteomes" id="UP001589575">
    <property type="component" value="Unassembled WGS sequence"/>
</dbReference>
<evidence type="ECO:0000313" key="2">
    <source>
        <dbReference type="EMBL" id="MFB9070194.1"/>
    </source>
</evidence>
<accession>A0ABV5FU51</accession>
<protein>
    <submittedName>
        <fullName evidence="2">Uncharacterized protein</fullName>
    </submittedName>
</protein>
<proteinExistence type="predicted"/>
<name>A0ABV5FU51_9MICC</name>
<feature type="region of interest" description="Disordered" evidence="1">
    <location>
        <begin position="1"/>
        <end position="95"/>
    </location>
</feature>
<sequence>MTGAPKGKSHHDLAGQRTAFGRCAGARRGRHPPGRAAGVRDRAGPDPGPAAGDLVSAEGGRGAGVRGQSADGPSGDAGRCRGGDPRPGVHGRPRR</sequence>
<comment type="caution">
    <text evidence="2">The sequence shown here is derived from an EMBL/GenBank/DDBJ whole genome shotgun (WGS) entry which is preliminary data.</text>
</comment>
<keyword evidence="3" id="KW-1185">Reference proteome</keyword>
<evidence type="ECO:0000256" key="1">
    <source>
        <dbReference type="SAM" id="MobiDB-lite"/>
    </source>
</evidence>
<organism evidence="2 3">
    <name type="scientific">Citricoccus parietis</name>
    <dbReference type="NCBI Taxonomy" id="592307"/>
    <lineage>
        <taxon>Bacteria</taxon>
        <taxon>Bacillati</taxon>
        <taxon>Actinomycetota</taxon>
        <taxon>Actinomycetes</taxon>
        <taxon>Micrococcales</taxon>
        <taxon>Micrococcaceae</taxon>
        <taxon>Citricoccus</taxon>
    </lineage>
</organism>